<dbReference type="Gene3D" id="1.20.1050.10">
    <property type="match status" value="1"/>
</dbReference>
<reference evidence="1 2" key="1">
    <citation type="submission" date="2018-02" db="EMBL/GenBank/DDBJ databases">
        <title>Insights into the biology of acidophilic members of the Acidiferrobacteraceae family derived from comparative genomic analyses.</title>
        <authorList>
            <person name="Issotta F."/>
            <person name="Thyssen C."/>
            <person name="Mena C."/>
            <person name="Moya A."/>
            <person name="Bellenberg S."/>
            <person name="Sproer C."/>
            <person name="Covarrubias P.C."/>
            <person name="Sand W."/>
            <person name="Quatrini R."/>
            <person name="Vera M."/>
        </authorList>
    </citation>
    <scope>NUCLEOTIDE SEQUENCE [LARGE SCALE GENOMIC DNA]</scope>
    <source>
        <strain evidence="2">m-1</strain>
    </source>
</reference>
<dbReference type="AlphaFoldDB" id="A0A1C2FYN4"/>
<evidence type="ECO:0000313" key="2">
    <source>
        <dbReference type="Proteomes" id="UP000253250"/>
    </source>
</evidence>
<dbReference type="CDD" id="cd03207">
    <property type="entry name" value="GST_C_8"/>
    <property type="match status" value="1"/>
</dbReference>
<protein>
    <submittedName>
        <fullName evidence="1">Uncharacterized protein</fullName>
    </submittedName>
</protein>
<gene>
    <name evidence="1" type="ORF">C4900_07235</name>
</gene>
<organism evidence="1 2">
    <name type="scientific">Acidiferrobacter thiooxydans</name>
    <dbReference type="NCBI Taxonomy" id="163359"/>
    <lineage>
        <taxon>Bacteria</taxon>
        <taxon>Pseudomonadati</taxon>
        <taxon>Pseudomonadota</taxon>
        <taxon>Gammaproteobacteria</taxon>
        <taxon>Acidiferrobacterales</taxon>
        <taxon>Acidiferrobacteraceae</taxon>
        <taxon>Acidiferrobacter</taxon>
    </lineage>
</organism>
<evidence type="ECO:0000313" key="1">
    <source>
        <dbReference type="EMBL" id="RCN55715.1"/>
    </source>
</evidence>
<comment type="caution">
    <text evidence="1">The sequence shown here is derived from an EMBL/GenBank/DDBJ whole genome shotgun (WGS) entry which is preliminary data.</text>
</comment>
<keyword evidence="2" id="KW-1185">Reference proteome</keyword>
<dbReference type="SUPFAM" id="SSF47616">
    <property type="entry name" value="GST C-terminal domain-like"/>
    <property type="match status" value="1"/>
</dbReference>
<dbReference type="STRING" id="163359.A9R16_00050"/>
<name>A0A1C2FYN4_9GAMM</name>
<accession>A0A1C2FYN4</accession>
<dbReference type="InterPro" id="IPR036282">
    <property type="entry name" value="Glutathione-S-Trfase_C_sf"/>
</dbReference>
<dbReference type="OrthoDB" id="5740960at2"/>
<dbReference type="EMBL" id="PSYR01000002">
    <property type="protein sequence ID" value="RCN55715.1"/>
    <property type="molecule type" value="Genomic_DNA"/>
</dbReference>
<proteinExistence type="predicted"/>
<sequence>MRSGDFVKESPLYHQIILVLSLLPMMGFVVPPEREKMMGYGTYGAVIDVLEDAVEQGEYLLGDNFSAADVYVGAHVGFGMQFGTIERRSGLEHYWSRVNTRPAAIRAKKIDDDLLPKDTAKT</sequence>
<dbReference type="Proteomes" id="UP000253250">
    <property type="component" value="Unassembled WGS sequence"/>
</dbReference>
<dbReference type="RefSeq" id="WP_141689372.1">
    <property type="nucleotide sequence ID" value="NZ_CP080624.1"/>
</dbReference>